<evidence type="ECO:0000313" key="3">
    <source>
        <dbReference type="Proteomes" id="UP000015100"/>
    </source>
</evidence>
<dbReference type="InterPro" id="IPR036047">
    <property type="entry name" value="F-box-like_dom_sf"/>
</dbReference>
<reference evidence="3" key="2">
    <citation type="submission" date="2013-04" db="EMBL/GenBank/DDBJ databases">
        <title>Genomic mechanisms accounting for the adaptation to parasitism in nematode-trapping fungi.</title>
        <authorList>
            <person name="Ahren D.G."/>
        </authorList>
    </citation>
    <scope>NUCLEOTIDE SEQUENCE [LARGE SCALE GENOMIC DNA]</scope>
    <source>
        <strain evidence="3">CBS 200.50</strain>
    </source>
</reference>
<dbReference type="EMBL" id="AQGS01000111">
    <property type="protein sequence ID" value="EPS42528.1"/>
    <property type="molecule type" value="Genomic_DNA"/>
</dbReference>
<dbReference type="OrthoDB" id="5426040at2759"/>
<sequence length="401" mass="46338">MGFPPHPYCNLPRRFAQLSTTDHDEAVELPYAPKPKAELDALPLEILLEIACYLPDAHTAVRLSCVCRSLYLNLAGSQYFWYRFGNRNLVKFQRFKPRYDYHDYIVRVVMGKIKSTCQICLTPRKGAVREPLGMVVCGSCMDENVVIRGSVTKIPKLDWRAIPDISFTYDIRSAPGSRNPRALTRYCMWLPTVKKHVESAYGLPWKEVVKQHLENIRPLVSPKEIRNYRHSVNNKVYDAAIEIFRRDLESHLAPHVPNVLDNFKRFLDAQRIDVWYQIVDLGVPTDGQIDRADKIWLSAQAAEYIANIMGPQIDENRPHVRYYLRTPIWPSLSTGLINRLTLGGQTVNKCDTCEDAKTLVVTSGFGRRRPPPVYYSPRMFLEHVQDNHPDRLLAMNWQWTL</sequence>
<dbReference type="Pfam" id="PF12937">
    <property type="entry name" value="F-box-like"/>
    <property type="match status" value="1"/>
</dbReference>
<dbReference type="Gene3D" id="1.20.1280.50">
    <property type="match status" value="1"/>
</dbReference>
<name>S8BSS0_DACHA</name>
<dbReference type="PROSITE" id="PS50181">
    <property type="entry name" value="FBOX"/>
    <property type="match status" value="1"/>
</dbReference>
<accession>S8BSS0</accession>
<evidence type="ECO:0000259" key="1">
    <source>
        <dbReference type="PROSITE" id="PS50181"/>
    </source>
</evidence>
<proteinExistence type="predicted"/>
<dbReference type="SUPFAM" id="SSF81383">
    <property type="entry name" value="F-box domain"/>
    <property type="match status" value="1"/>
</dbReference>
<dbReference type="HOGENOM" id="CLU_799178_0_0_1"/>
<gene>
    <name evidence="2" type="ORF">H072_3524</name>
</gene>
<dbReference type="AlphaFoldDB" id="S8BSS0"/>
<protein>
    <recommendedName>
        <fullName evidence="1">F-box domain-containing protein</fullName>
    </recommendedName>
</protein>
<comment type="caution">
    <text evidence="2">The sequence shown here is derived from an EMBL/GenBank/DDBJ whole genome shotgun (WGS) entry which is preliminary data.</text>
</comment>
<reference evidence="2 3" key="1">
    <citation type="journal article" date="2013" name="PLoS Genet.">
        <title>Genomic mechanisms accounting for the adaptation to parasitism in nematode-trapping fungi.</title>
        <authorList>
            <person name="Meerupati T."/>
            <person name="Andersson K.M."/>
            <person name="Friman E."/>
            <person name="Kumar D."/>
            <person name="Tunlid A."/>
            <person name="Ahren D."/>
        </authorList>
    </citation>
    <scope>NUCLEOTIDE SEQUENCE [LARGE SCALE GENOMIC DNA]</scope>
    <source>
        <strain evidence="2 3">CBS 200.50</strain>
    </source>
</reference>
<dbReference type="InterPro" id="IPR001810">
    <property type="entry name" value="F-box_dom"/>
</dbReference>
<organism evidence="2 3">
    <name type="scientific">Dactylellina haptotyla (strain CBS 200.50)</name>
    <name type="common">Nematode-trapping fungus</name>
    <name type="synonym">Monacrosporium haptotylum</name>
    <dbReference type="NCBI Taxonomy" id="1284197"/>
    <lineage>
        <taxon>Eukaryota</taxon>
        <taxon>Fungi</taxon>
        <taxon>Dikarya</taxon>
        <taxon>Ascomycota</taxon>
        <taxon>Pezizomycotina</taxon>
        <taxon>Orbiliomycetes</taxon>
        <taxon>Orbiliales</taxon>
        <taxon>Orbiliaceae</taxon>
        <taxon>Dactylellina</taxon>
    </lineage>
</organism>
<evidence type="ECO:0000313" key="2">
    <source>
        <dbReference type="EMBL" id="EPS42528.1"/>
    </source>
</evidence>
<dbReference type="OMA" id="GSQYFWY"/>
<dbReference type="Proteomes" id="UP000015100">
    <property type="component" value="Unassembled WGS sequence"/>
</dbReference>
<feature type="domain" description="F-box" evidence="1">
    <location>
        <begin position="36"/>
        <end position="84"/>
    </location>
</feature>
<keyword evidence="3" id="KW-1185">Reference proteome</keyword>